<evidence type="ECO:0000256" key="1">
    <source>
        <dbReference type="ARBA" id="ARBA00001913"/>
    </source>
</evidence>
<evidence type="ECO:0000256" key="2">
    <source>
        <dbReference type="ARBA" id="ARBA00008061"/>
    </source>
</evidence>
<dbReference type="GO" id="GO:0005975">
    <property type="term" value="P:carbohydrate metabolic process"/>
    <property type="evidence" value="ECO:0007669"/>
    <property type="project" value="InterPro"/>
</dbReference>
<evidence type="ECO:0000313" key="8">
    <source>
        <dbReference type="EMBL" id="SKA88000.1"/>
    </source>
</evidence>
<name>A0A1T4XEN0_9CLOT</name>
<dbReference type="InterPro" id="IPR013784">
    <property type="entry name" value="Carb-bd-like_fold"/>
</dbReference>
<keyword evidence="6" id="KW-0119">Carbohydrate metabolism</keyword>
<comment type="catalytic activity">
    <reaction evidence="6">
        <text>Endohydrolysis of (1-&gt;4)-alpha-D-glucosidic linkages in polysaccharides containing three or more (1-&gt;4)-alpha-linked D-glucose units.</text>
        <dbReference type="EC" id="3.2.1.1"/>
    </reaction>
</comment>
<organism evidence="8 9">
    <name type="scientific">Caloramator quimbayensis</name>
    <dbReference type="NCBI Taxonomy" id="1147123"/>
    <lineage>
        <taxon>Bacteria</taxon>
        <taxon>Bacillati</taxon>
        <taxon>Bacillota</taxon>
        <taxon>Clostridia</taxon>
        <taxon>Eubacteriales</taxon>
        <taxon>Clostridiaceae</taxon>
        <taxon>Caloramator</taxon>
    </lineage>
</organism>
<dbReference type="Pfam" id="PF00128">
    <property type="entry name" value="Alpha-amylase"/>
    <property type="match status" value="1"/>
</dbReference>
<dbReference type="PANTHER" id="PTHR10357">
    <property type="entry name" value="ALPHA-AMYLASE FAMILY MEMBER"/>
    <property type="match status" value="1"/>
</dbReference>
<dbReference type="InterPro" id="IPR006046">
    <property type="entry name" value="Alpha_amylase"/>
</dbReference>
<keyword evidence="6 8" id="KW-0326">Glycosidase</keyword>
<keyword evidence="9" id="KW-1185">Reference proteome</keyword>
<dbReference type="GO" id="GO:0030246">
    <property type="term" value="F:carbohydrate binding"/>
    <property type="evidence" value="ECO:0007669"/>
    <property type="project" value="InterPro"/>
</dbReference>
<dbReference type="SMART" id="SM00642">
    <property type="entry name" value="Aamy"/>
    <property type="match status" value="1"/>
</dbReference>
<dbReference type="Gene3D" id="3.20.20.80">
    <property type="entry name" value="Glycosidases"/>
    <property type="match status" value="1"/>
</dbReference>
<dbReference type="SUPFAM" id="SSF49452">
    <property type="entry name" value="Starch-binding domain-like"/>
    <property type="match status" value="1"/>
</dbReference>
<dbReference type="PRINTS" id="PR00110">
    <property type="entry name" value="ALPHAAMYLASE"/>
</dbReference>
<comment type="similarity">
    <text evidence="2 5">Belongs to the glycosyl hydrolase 13 family.</text>
</comment>
<dbReference type="Gene3D" id="2.60.40.1180">
    <property type="entry name" value="Golgi alpha-mannosidase II"/>
    <property type="match status" value="1"/>
</dbReference>
<keyword evidence="4" id="KW-0732">Signal</keyword>
<dbReference type="InterPro" id="IPR013783">
    <property type="entry name" value="Ig-like_fold"/>
</dbReference>
<proteinExistence type="inferred from homology"/>
<accession>A0A1T4XEN0</accession>
<sequence length="519" mass="59064">MGVTAIWISPVSKNELLSKDGQESGYHGYFTKDFYSADPHFGTKAKLKELVDKAHELGIKVILDAVPNHSADYLEPKATNYSSSTYQPEYPFNNPDWYHHNGDILDWNNQYQVENYDLGGLDDINHENPAAKNEIINVYKTWVEDCGFDGIRVDAARSIPKSVLKEFESAVGVPTFGEIFYGDVNYVSDYQNYESGVLDFPLFFKVREVFAHDASFYNIKEIIDQDYKYKNPNMLITFLDNHDRDRFLCLADDNYSKLRLGMTFLFTARGVPDVYYGTEQALYGGGKPTEWAGIANKENREVMPSFNENTNLFKCIKRLSEIRKSYEALRNGKQREMWIDDTFYGYSRRNDSTGQEVITLLNNAWDSALRTIPMRAESSITVGTVLTNLLDTSQKVTVQSGGITGKQITVNVAGKTGMILVAGNPSSYTPPEKTVTKIRVHYDVGYGNTMYIRGNSYPLWWDQGRKMRNVASDIWEFEIERIPVAQTFEFKPLINDSQWSTGSNFVGTGGQTIDIYPQF</sequence>
<dbReference type="STRING" id="1147123.SAMN05443428_10898"/>
<dbReference type="InterPro" id="IPR006047">
    <property type="entry name" value="GH13_cat_dom"/>
</dbReference>
<evidence type="ECO:0000259" key="7">
    <source>
        <dbReference type="SMART" id="SM00642"/>
    </source>
</evidence>
<dbReference type="InterPro" id="IPR017853">
    <property type="entry name" value="GH"/>
</dbReference>
<dbReference type="GO" id="GO:0004556">
    <property type="term" value="F:alpha-amylase activity"/>
    <property type="evidence" value="ECO:0007669"/>
    <property type="project" value="UniProtKB-UniRule"/>
</dbReference>
<evidence type="ECO:0000256" key="4">
    <source>
        <dbReference type="ARBA" id="ARBA00022729"/>
    </source>
</evidence>
<dbReference type="SUPFAM" id="SSF51445">
    <property type="entry name" value="(Trans)glycosidases"/>
    <property type="match status" value="1"/>
</dbReference>
<dbReference type="AlphaFoldDB" id="A0A1T4XEN0"/>
<dbReference type="PANTHER" id="PTHR10357:SF215">
    <property type="entry name" value="ALPHA-AMYLASE 1"/>
    <property type="match status" value="1"/>
</dbReference>
<keyword evidence="6" id="KW-0378">Hydrolase</keyword>
<dbReference type="EMBL" id="FUYH01000008">
    <property type="protein sequence ID" value="SKA88000.1"/>
    <property type="molecule type" value="Genomic_DNA"/>
</dbReference>
<protein>
    <recommendedName>
        <fullName evidence="6">Alpha-amylase</fullName>
        <ecNumber evidence="6">3.2.1.1</ecNumber>
    </recommendedName>
</protein>
<gene>
    <name evidence="8" type="ORF">SAMN05443428_10898</name>
</gene>
<reference evidence="9" key="1">
    <citation type="submission" date="2017-02" db="EMBL/GenBank/DDBJ databases">
        <authorList>
            <person name="Varghese N."/>
            <person name="Submissions S."/>
        </authorList>
    </citation>
    <scope>NUCLEOTIDE SEQUENCE [LARGE SCALE GENOMIC DNA]</scope>
    <source>
        <strain evidence="9">USBA 833</strain>
    </source>
</reference>
<evidence type="ECO:0000256" key="3">
    <source>
        <dbReference type="ARBA" id="ARBA00022723"/>
    </source>
</evidence>
<dbReference type="Gene3D" id="2.60.40.10">
    <property type="entry name" value="Immunoglobulins"/>
    <property type="match status" value="1"/>
</dbReference>
<dbReference type="Proteomes" id="UP000190105">
    <property type="component" value="Unassembled WGS sequence"/>
</dbReference>
<keyword evidence="3" id="KW-0479">Metal-binding</keyword>
<evidence type="ECO:0000256" key="6">
    <source>
        <dbReference type="RuleBase" id="RU361134"/>
    </source>
</evidence>
<evidence type="ECO:0000256" key="5">
    <source>
        <dbReference type="RuleBase" id="RU003615"/>
    </source>
</evidence>
<dbReference type="EC" id="3.2.1.1" evidence="6"/>
<dbReference type="GO" id="GO:0046872">
    <property type="term" value="F:metal ion binding"/>
    <property type="evidence" value="ECO:0007669"/>
    <property type="project" value="UniProtKB-KW"/>
</dbReference>
<evidence type="ECO:0000313" key="9">
    <source>
        <dbReference type="Proteomes" id="UP000190105"/>
    </source>
</evidence>
<comment type="cofactor">
    <cofactor evidence="1">
        <name>Ca(2+)</name>
        <dbReference type="ChEBI" id="CHEBI:29108"/>
    </cofactor>
</comment>
<dbReference type="InterPro" id="IPR013780">
    <property type="entry name" value="Glyco_hydro_b"/>
</dbReference>
<feature type="domain" description="Glycosyl hydrolase family 13 catalytic" evidence="7">
    <location>
        <begin position="1"/>
        <end position="323"/>
    </location>
</feature>